<sequence length="99" mass="11440">MKAAEKVTKEKHLVLELSRNGCLLREEIRQQNKVIKSGSAHNGRLISPKIRHFHPRLPSYEDDDGVYHHVKNKGHNRRSNGHVKSSRPKSPKGRLLFFL</sequence>
<protein>
    <submittedName>
        <fullName evidence="2">Uncharacterized protein</fullName>
    </submittedName>
</protein>
<feature type="region of interest" description="Disordered" evidence="1">
    <location>
        <begin position="71"/>
        <end position="93"/>
    </location>
</feature>
<keyword evidence="3" id="KW-1185">Reference proteome</keyword>
<dbReference type="EMBL" id="BMAV01024035">
    <property type="protein sequence ID" value="GFS29605.1"/>
    <property type="molecule type" value="Genomic_DNA"/>
</dbReference>
<comment type="caution">
    <text evidence="2">The sequence shown here is derived from an EMBL/GenBank/DDBJ whole genome shotgun (WGS) entry which is preliminary data.</text>
</comment>
<accession>A0A8X6K7M8</accession>
<reference evidence="2" key="1">
    <citation type="submission" date="2020-08" db="EMBL/GenBank/DDBJ databases">
        <title>Multicomponent nature underlies the extraordinary mechanical properties of spider dragline silk.</title>
        <authorList>
            <person name="Kono N."/>
            <person name="Nakamura H."/>
            <person name="Mori M."/>
            <person name="Yoshida Y."/>
            <person name="Ohtoshi R."/>
            <person name="Malay A.D."/>
            <person name="Moran D.A.P."/>
            <person name="Tomita M."/>
            <person name="Numata K."/>
            <person name="Arakawa K."/>
        </authorList>
    </citation>
    <scope>NUCLEOTIDE SEQUENCE</scope>
</reference>
<evidence type="ECO:0000256" key="1">
    <source>
        <dbReference type="SAM" id="MobiDB-lite"/>
    </source>
</evidence>
<dbReference type="Proteomes" id="UP000886998">
    <property type="component" value="Unassembled WGS sequence"/>
</dbReference>
<feature type="compositionally biased region" description="Basic residues" evidence="1">
    <location>
        <begin position="71"/>
        <end position="92"/>
    </location>
</feature>
<evidence type="ECO:0000313" key="2">
    <source>
        <dbReference type="EMBL" id="GFS29605.1"/>
    </source>
</evidence>
<organism evidence="2 3">
    <name type="scientific">Trichonephila inaurata madagascariensis</name>
    <dbReference type="NCBI Taxonomy" id="2747483"/>
    <lineage>
        <taxon>Eukaryota</taxon>
        <taxon>Metazoa</taxon>
        <taxon>Ecdysozoa</taxon>
        <taxon>Arthropoda</taxon>
        <taxon>Chelicerata</taxon>
        <taxon>Arachnida</taxon>
        <taxon>Araneae</taxon>
        <taxon>Araneomorphae</taxon>
        <taxon>Entelegynae</taxon>
        <taxon>Araneoidea</taxon>
        <taxon>Nephilidae</taxon>
        <taxon>Trichonephila</taxon>
        <taxon>Trichonephila inaurata</taxon>
    </lineage>
</organism>
<evidence type="ECO:0000313" key="3">
    <source>
        <dbReference type="Proteomes" id="UP000886998"/>
    </source>
</evidence>
<gene>
    <name evidence="2" type="ORF">TNIN_366941</name>
</gene>
<proteinExistence type="predicted"/>
<name>A0A8X6K7M8_9ARAC</name>
<dbReference type="AlphaFoldDB" id="A0A8X6K7M8"/>